<dbReference type="EMBL" id="FXUA01000009">
    <property type="protein sequence ID" value="SMP34131.1"/>
    <property type="molecule type" value="Genomic_DNA"/>
</dbReference>
<name>A0ABY1PL23_9BACT</name>
<evidence type="ECO:0008006" key="3">
    <source>
        <dbReference type="Google" id="ProtNLM"/>
    </source>
</evidence>
<protein>
    <recommendedName>
        <fullName evidence="3">6-bladed beta-propeller protein</fullName>
    </recommendedName>
</protein>
<gene>
    <name evidence="1" type="ORF">SAMN06265367_109104</name>
</gene>
<comment type="caution">
    <text evidence="1">The sequence shown here is derived from an EMBL/GenBank/DDBJ whole genome shotgun (WGS) entry which is preliminary data.</text>
</comment>
<evidence type="ECO:0000313" key="2">
    <source>
        <dbReference type="Proteomes" id="UP001157915"/>
    </source>
</evidence>
<proteinExistence type="predicted"/>
<dbReference type="Proteomes" id="UP001157915">
    <property type="component" value="Unassembled WGS sequence"/>
</dbReference>
<accession>A0ABY1PL23</accession>
<reference evidence="1 2" key="1">
    <citation type="submission" date="2017-05" db="EMBL/GenBank/DDBJ databases">
        <authorList>
            <person name="Varghese N."/>
            <person name="Submissions S."/>
        </authorList>
    </citation>
    <scope>NUCLEOTIDE SEQUENCE [LARGE SCALE GENOMIC DNA]</scope>
    <source>
        <strain evidence="1 2">DSM 15360</strain>
    </source>
</reference>
<sequence>MKRLLLPLVVMLCYFSCGQREQTSSTKANDFHLEIVDSIRIDYLGNLWIQDYDSISKEYISITRVDQELVIFDQKGQVTSSFVIPLEGPNSIQGIFSLSYRDGEIQIFDSRNGFHFLTHDGIIESNLPLPYPYIFVNNKIHPAFYQVKNQLAYLRPERSDSLKGGTMGGLVKYMYELPIVELYDSLSGSMSHTINFPKTSIYADGNYYFIPFPTVSKQGDFWYLYFMNELKYFVYKEDGEEIVLQRTVDMEVNDAILPVGVPFSEAENYSIGNQRPGKIEHLYRYKDRTVVIYSKGISQETILLNQTDASVVLVNESYAAVFDDNNNLLQNGIPVPEGLVFSRAITEKGEILALKNQDHFGVEDDFVTYYKLKLLN</sequence>
<dbReference type="RefSeq" id="WP_283414551.1">
    <property type="nucleotide sequence ID" value="NZ_FXUA01000009.1"/>
</dbReference>
<evidence type="ECO:0000313" key="1">
    <source>
        <dbReference type="EMBL" id="SMP34131.1"/>
    </source>
</evidence>
<organism evidence="1 2">
    <name type="scientific">Algoriphagus winogradskyi</name>
    <dbReference type="NCBI Taxonomy" id="237017"/>
    <lineage>
        <taxon>Bacteria</taxon>
        <taxon>Pseudomonadati</taxon>
        <taxon>Bacteroidota</taxon>
        <taxon>Cytophagia</taxon>
        <taxon>Cytophagales</taxon>
        <taxon>Cyclobacteriaceae</taxon>
        <taxon>Algoriphagus</taxon>
    </lineage>
</organism>
<keyword evidence="2" id="KW-1185">Reference proteome</keyword>